<feature type="domain" description="Calcineurin-like phosphoesterase" evidence="3">
    <location>
        <begin position="1"/>
        <end position="153"/>
    </location>
</feature>
<dbReference type="EMBL" id="RJQC01000002">
    <property type="protein sequence ID" value="RNM30113.1"/>
    <property type="molecule type" value="Genomic_DNA"/>
</dbReference>
<evidence type="ECO:0000259" key="3">
    <source>
        <dbReference type="Pfam" id="PF12850"/>
    </source>
</evidence>
<evidence type="ECO:0000313" key="5">
    <source>
        <dbReference type="Proteomes" id="UP000276568"/>
    </source>
</evidence>
<protein>
    <recommendedName>
        <fullName evidence="2">Phosphoesterase</fullName>
        <ecNumber evidence="2">3.1.4.-</ecNumber>
    </recommendedName>
</protein>
<evidence type="ECO:0000313" key="4">
    <source>
        <dbReference type="EMBL" id="RNM30113.1"/>
    </source>
</evidence>
<dbReference type="GO" id="GO:0016787">
    <property type="term" value="F:hydrolase activity"/>
    <property type="evidence" value="ECO:0007669"/>
    <property type="project" value="UniProtKB-UniRule"/>
</dbReference>
<dbReference type="InterPro" id="IPR000979">
    <property type="entry name" value="Phosphodiesterase_MJ0936/Vps29"/>
</dbReference>
<dbReference type="GO" id="GO:0046872">
    <property type="term" value="F:metal ion binding"/>
    <property type="evidence" value="ECO:0007669"/>
    <property type="project" value="UniProtKB-KW"/>
</dbReference>
<dbReference type="PANTHER" id="PTHR11124">
    <property type="entry name" value="VACUOLAR SORTING PROTEIN VPS29"/>
    <property type="match status" value="1"/>
</dbReference>
<organism evidence="4 5">
    <name type="scientific">Absicoccus porci</name>
    <dbReference type="NCBI Taxonomy" id="2486576"/>
    <lineage>
        <taxon>Bacteria</taxon>
        <taxon>Bacillati</taxon>
        <taxon>Bacillota</taxon>
        <taxon>Erysipelotrichia</taxon>
        <taxon>Erysipelotrichales</taxon>
        <taxon>Erysipelotrichaceae</taxon>
        <taxon>Absicoccus</taxon>
    </lineage>
</organism>
<gene>
    <name evidence="4" type="ORF">EDX97_04735</name>
</gene>
<reference evidence="4 5" key="1">
    <citation type="submission" date="2018-11" db="EMBL/GenBank/DDBJ databases">
        <title>Clostridium sp. nov., a member of the family Erysipelotrichaceae isolated from pig faeces.</title>
        <authorList>
            <person name="Chang Y.-H."/>
        </authorList>
    </citation>
    <scope>NUCLEOTIDE SEQUENCE [LARGE SCALE GENOMIC DNA]</scope>
    <source>
        <strain evidence="4 5">YH-panp20</strain>
    </source>
</reference>
<dbReference type="Gene3D" id="3.60.21.10">
    <property type="match status" value="1"/>
</dbReference>
<dbReference type="NCBIfam" id="NF006988">
    <property type="entry name" value="PRK09453.1"/>
    <property type="match status" value="1"/>
</dbReference>
<dbReference type="NCBIfam" id="TIGR00040">
    <property type="entry name" value="yfcE"/>
    <property type="match status" value="1"/>
</dbReference>
<dbReference type="EC" id="3.1.4.-" evidence="2"/>
<keyword evidence="5" id="KW-1185">Reference proteome</keyword>
<accession>A0A3N0HZB6</accession>
<sequence length="172" mass="19581">MKWMIASDIHGSQYYCQQLVDQFKKNQCDRMVLLGDILYHGPRNDLPKGYDPKGVIALLNPLASSILCVRGNCDSEVDQMILDFPLVENVYIDTGKHVIYCCHGHKPFPKVPIIFYGHTHIPEHHKEDDTLFCNPGSISLPKAGSTHSYMLLENDVLTWKSLDHEGDETYHV</sequence>
<dbReference type="InterPro" id="IPR029052">
    <property type="entry name" value="Metallo-depent_PP-like"/>
</dbReference>
<proteinExistence type="inferred from homology"/>
<dbReference type="Proteomes" id="UP000276568">
    <property type="component" value="Unassembled WGS sequence"/>
</dbReference>
<dbReference type="InterPro" id="IPR024654">
    <property type="entry name" value="Calcineurin-like_PHP_lpxH"/>
</dbReference>
<comment type="similarity">
    <text evidence="1 2">Belongs to the metallophosphoesterase superfamily. YfcE family.</text>
</comment>
<evidence type="ECO:0000256" key="1">
    <source>
        <dbReference type="ARBA" id="ARBA00008950"/>
    </source>
</evidence>
<dbReference type="SUPFAM" id="SSF56300">
    <property type="entry name" value="Metallo-dependent phosphatases"/>
    <property type="match status" value="1"/>
</dbReference>
<dbReference type="AlphaFoldDB" id="A0A3N0HZB6"/>
<keyword evidence="2" id="KW-0479">Metal-binding</keyword>
<evidence type="ECO:0000256" key="2">
    <source>
        <dbReference type="RuleBase" id="RU362039"/>
    </source>
</evidence>
<dbReference type="RefSeq" id="WP_128520043.1">
    <property type="nucleotide sequence ID" value="NZ_CAUWBR010000023.1"/>
</dbReference>
<comment type="caution">
    <text evidence="4">The sequence shown here is derived from an EMBL/GenBank/DDBJ whole genome shotgun (WGS) entry which is preliminary data.</text>
</comment>
<comment type="cofactor">
    <cofactor evidence="2">
        <name>a divalent metal cation</name>
        <dbReference type="ChEBI" id="CHEBI:60240"/>
    </cofactor>
</comment>
<dbReference type="Pfam" id="PF12850">
    <property type="entry name" value="Metallophos_2"/>
    <property type="match status" value="1"/>
</dbReference>
<name>A0A3N0HZB6_9FIRM</name>
<dbReference type="OrthoDB" id="9800565at2"/>